<dbReference type="EMBL" id="LWDV01000003">
    <property type="protein sequence ID" value="OCL28617.1"/>
    <property type="molecule type" value="Genomic_DNA"/>
</dbReference>
<reference evidence="2" key="1">
    <citation type="submission" date="2016-07" db="EMBL/GenBank/DDBJ databases">
        <authorList>
            <person name="Florea S."/>
            <person name="Webb J.S."/>
            <person name="Jaromczyk J."/>
            <person name="Schardl C.L."/>
        </authorList>
    </citation>
    <scope>NUCLEOTIDE SEQUENCE [LARGE SCALE GENOMIC DNA]</scope>
    <source>
        <strain evidence="2">Z6</strain>
    </source>
</reference>
<sequence length="459" mass="53054">MQILSPNLELAQKSLLRSPCARVTLITENEVSHDITKDVISFDIELSEHNQANKANLKISNKDGQYDKLNFNSTKRNWFKENNKIIIEKGNNGEYMPAGIYLIRSAEPEKYSRGAEQILSVKCFDKSKNLLKAKVTTDIYENMQANDIVADIAINHAGLNPSELNLAPLDFTIKSVQFIDELSWDAMFMPLQAALHNLYFDEEGKLRSSKINFNKTVSWTYDNSDFVIFYQPKWSDDDIKNIVRVYGRNISEPKLVPLAEKLLVTFTKHVMSGESSHTETLYYFDDHTRTAVDVRMEYTAIKEKWDTSDYASIQEKTDHYVKVKLRNKNHKSTDADITVNIYGKPLGQAAPDVLAAEAMDEYLINQYGEVEDKIDNPLIQTEQQAQYLADQRLQLHKWSRNKMNIQVVGNMAHQAGDIIEVWHPVYKRMVRLYIYKVKHQYAREKHDITDLYCYIAESI</sequence>
<proteinExistence type="predicted"/>
<evidence type="ECO:0000313" key="1">
    <source>
        <dbReference type="EMBL" id="OCL28617.1"/>
    </source>
</evidence>
<reference evidence="1 2" key="2">
    <citation type="submission" date="2016-08" db="EMBL/GenBank/DDBJ databases">
        <title>Orenia metallireducens sp. nov. strain Z6, a Novel Metal-reducing Firmicute from the Deep Subsurface.</title>
        <authorList>
            <person name="Maxim B.I."/>
            <person name="Kenneth K."/>
            <person name="Flynn T.M."/>
            <person name="Oloughlin E.J."/>
            <person name="Locke R.A."/>
            <person name="Weber J.R."/>
            <person name="Egan S.M."/>
            <person name="Mackie R.I."/>
            <person name="Cann I.K."/>
        </authorList>
    </citation>
    <scope>NUCLEOTIDE SEQUENCE [LARGE SCALE GENOMIC DNA]</scope>
    <source>
        <strain evidence="1 2">Z6</strain>
    </source>
</reference>
<keyword evidence="2" id="KW-1185">Reference proteome</keyword>
<dbReference type="RefSeq" id="WP_068714324.1">
    <property type="nucleotide sequence ID" value="NZ_LWDV01000003.1"/>
</dbReference>
<protein>
    <submittedName>
        <fullName evidence="1">Uncharacterized protein</fullName>
    </submittedName>
</protein>
<comment type="caution">
    <text evidence="1">The sequence shown here is derived from an EMBL/GenBank/DDBJ whole genome shotgun (WGS) entry which is preliminary data.</text>
</comment>
<name>A0A1C0ADA3_9FIRM</name>
<accession>A0A1C0ADA3</accession>
<evidence type="ECO:0000313" key="2">
    <source>
        <dbReference type="Proteomes" id="UP000093514"/>
    </source>
</evidence>
<organism evidence="1 2">
    <name type="scientific">Orenia metallireducens</name>
    <dbReference type="NCBI Taxonomy" id="1413210"/>
    <lineage>
        <taxon>Bacteria</taxon>
        <taxon>Bacillati</taxon>
        <taxon>Bacillota</taxon>
        <taxon>Clostridia</taxon>
        <taxon>Halanaerobiales</taxon>
        <taxon>Halobacteroidaceae</taxon>
        <taxon>Orenia</taxon>
    </lineage>
</organism>
<dbReference type="AlphaFoldDB" id="A0A1C0ADA3"/>
<gene>
    <name evidence="1" type="ORF">U472_00220</name>
</gene>
<dbReference type="Proteomes" id="UP000093514">
    <property type="component" value="Unassembled WGS sequence"/>
</dbReference>